<keyword evidence="1" id="KW-1133">Transmembrane helix</keyword>
<keyword evidence="1" id="KW-0812">Transmembrane</keyword>
<dbReference type="Proteomes" id="UP000474024">
    <property type="component" value="Unassembled WGS sequence"/>
</dbReference>
<organism evidence="2 3">
    <name type="scientific">Roseburia porci</name>
    <dbReference type="NCBI Taxonomy" id="2605790"/>
    <lineage>
        <taxon>Bacteria</taxon>
        <taxon>Bacillati</taxon>
        <taxon>Bacillota</taxon>
        <taxon>Clostridia</taxon>
        <taxon>Lachnospirales</taxon>
        <taxon>Lachnospiraceae</taxon>
        <taxon>Roseburia</taxon>
    </lineage>
</organism>
<evidence type="ECO:0000313" key="2">
    <source>
        <dbReference type="EMBL" id="MST74086.1"/>
    </source>
</evidence>
<protein>
    <submittedName>
        <fullName evidence="2">Uncharacterized protein</fullName>
    </submittedName>
</protein>
<comment type="caution">
    <text evidence="2">The sequence shown here is derived from an EMBL/GenBank/DDBJ whole genome shotgun (WGS) entry which is preliminary data.</text>
</comment>
<evidence type="ECO:0000313" key="3">
    <source>
        <dbReference type="Proteomes" id="UP000474024"/>
    </source>
</evidence>
<sequence length="106" mass="12191">MKYSINTFNNFDHVSDISLESILSTISVVVPAVVSLIVAFIEIPKIIAQYLFNIEEDNNMNAIIKNIQDYDSTMFEMEHKIDRVIEKQANNIIDEEIEDIPEVTNK</sequence>
<reference evidence="2 3" key="1">
    <citation type="submission" date="2019-08" db="EMBL/GenBank/DDBJ databases">
        <title>In-depth cultivation of the pig gut microbiome towards novel bacterial diversity and tailored functional studies.</title>
        <authorList>
            <person name="Wylensek D."/>
            <person name="Hitch T.C.A."/>
            <person name="Clavel T."/>
        </authorList>
    </citation>
    <scope>NUCLEOTIDE SEQUENCE [LARGE SCALE GENOMIC DNA]</scope>
    <source>
        <strain evidence="2 3">MUC/MUC-530-WT-4D</strain>
    </source>
</reference>
<keyword evidence="3" id="KW-1185">Reference proteome</keyword>
<evidence type="ECO:0000256" key="1">
    <source>
        <dbReference type="SAM" id="Phobius"/>
    </source>
</evidence>
<keyword evidence="1" id="KW-0472">Membrane</keyword>
<accession>A0A6L5YQE6</accession>
<proteinExistence type="predicted"/>
<name>A0A6L5YQE6_9FIRM</name>
<feature type="transmembrane region" description="Helical" evidence="1">
    <location>
        <begin position="22"/>
        <end position="41"/>
    </location>
</feature>
<gene>
    <name evidence="2" type="ORF">FYJ75_03415</name>
</gene>
<dbReference type="AlphaFoldDB" id="A0A6L5YQE6"/>
<dbReference type="EMBL" id="VUNI01000003">
    <property type="protein sequence ID" value="MST74086.1"/>
    <property type="molecule type" value="Genomic_DNA"/>
</dbReference>